<dbReference type="KEGG" id="fpf:DCC35_03855"/>
<evidence type="ECO:0000313" key="4">
    <source>
        <dbReference type="Proteomes" id="UP000298616"/>
    </source>
</evidence>
<dbReference type="Proteomes" id="UP000298616">
    <property type="component" value="Chromosome"/>
</dbReference>
<evidence type="ECO:0000256" key="1">
    <source>
        <dbReference type="SAM" id="Coils"/>
    </source>
</evidence>
<dbReference type="AlphaFoldDB" id="A0A4D7K3F6"/>
<feature type="domain" description="CHAD" evidence="2">
    <location>
        <begin position="7"/>
        <end position="264"/>
    </location>
</feature>
<evidence type="ECO:0000313" key="3">
    <source>
        <dbReference type="EMBL" id="QCK13948.1"/>
    </source>
</evidence>
<dbReference type="OrthoDB" id="9810907at2"/>
<proteinExistence type="predicted"/>
<dbReference type="InterPro" id="IPR038186">
    <property type="entry name" value="CHAD_dom_sf"/>
</dbReference>
<evidence type="ECO:0000259" key="2">
    <source>
        <dbReference type="SMART" id="SM00880"/>
    </source>
</evidence>
<organism evidence="3 4">
    <name type="scientific">Mangrovivirga cuniculi</name>
    <dbReference type="NCBI Taxonomy" id="2715131"/>
    <lineage>
        <taxon>Bacteria</taxon>
        <taxon>Pseudomonadati</taxon>
        <taxon>Bacteroidota</taxon>
        <taxon>Cytophagia</taxon>
        <taxon>Cytophagales</taxon>
        <taxon>Mangrovivirgaceae</taxon>
        <taxon>Mangrovivirga</taxon>
    </lineage>
</organism>
<dbReference type="SMART" id="SM00880">
    <property type="entry name" value="CHAD"/>
    <property type="match status" value="1"/>
</dbReference>
<dbReference type="PANTHER" id="PTHR39339:SF1">
    <property type="entry name" value="CHAD DOMAIN-CONTAINING PROTEIN"/>
    <property type="match status" value="1"/>
</dbReference>
<sequence>MLNISIQIRTYLNDNAESIIEIIDDPESDLKTKIHEIRKCLKKLRGALRLIRGNFDDYKKYNVVYRDAGRMLSDVRDATSVIEAIEDLKSTYSNQLYKNTFKPFTNFLIEKRDRLQEMKRMENIFQEIKNDVAETLEKMKTWEIENSFEFIIPGLIKVYKRGKKAYSRVSEDPSPPKLHEWRKRVKYLRYQLDILTPLWPEIIDPLEDEYHKLTDFLGDDRDLFMLKNVIDNNEHRFESEEDSKLLKAIISSQRMEYQQEAIKYGKKLYSLPKKEFVNFLESSWS</sequence>
<dbReference type="RefSeq" id="WP_137089540.1">
    <property type="nucleotide sequence ID" value="NZ_CP028923.1"/>
</dbReference>
<keyword evidence="4" id="KW-1185">Reference proteome</keyword>
<protein>
    <recommendedName>
        <fullName evidence="2">CHAD domain-containing protein</fullName>
    </recommendedName>
</protein>
<dbReference type="Gene3D" id="1.40.20.10">
    <property type="entry name" value="CHAD domain"/>
    <property type="match status" value="1"/>
</dbReference>
<accession>A0A4D7K3F6</accession>
<name>A0A4D7K3F6_9BACT</name>
<dbReference type="InterPro" id="IPR007899">
    <property type="entry name" value="CHAD_dom"/>
</dbReference>
<keyword evidence="1" id="KW-0175">Coiled coil</keyword>
<gene>
    <name evidence="3" type="ORF">DCC35_03855</name>
</gene>
<dbReference type="PANTHER" id="PTHR39339">
    <property type="entry name" value="SLR1444 PROTEIN"/>
    <property type="match status" value="1"/>
</dbReference>
<reference evidence="3 4" key="1">
    <citation type="submission" date="2018-04" db="EMBL/GenBank/DDBJ databases">
        <title>Complete genome uncultured novel isolate.</title>
        <authorList>
            <person name="Merlino G."/>
        </authorList>
    </citation>
    <scope>NUCLEOTIDE SEQUENCE [LARGE SCALE GENOMIC DNA]</scope>
    <source>
        <strain evidence="4">R1DC9</strain>
    </source>
</reference>
<dbReference type="Pfam" id="PF05235">
    <property type="entry name" value="CHAD"/>
    <property type="match status" value="1"/>
</dbReference>
<feature type="coiled-coil region" evidence="1">
    <location>
        <begin position="118"/>
        <end position="145"/>
    </location>
</feature>
<dbReference type="EMBL" id="CP028923">
    <property type="protein sequence ID" value="QCK13948.1"/>
    <property type="molecule type" value="Genomic_DNA"/>
</dbReference>